<dbReference type="eggNOG" id="COG0457">
    <property type="taxonomic scope" value="Bacteria"/>
</dbReference>
<accession>I3CFR6</accession>
<feature type="transmembrane region" description="Helical" evidence="3">
    <location>
        <begin position="184"/>
        <end position="202"/>
    </location>
</feature>
<protein>
    <recommendedName>
        <fullName evidence="6">Tetratricopeptide repeat protein</fullName>
    </recommendedName>
</protein>
<feature type="transmembrane region" description="Helical" evidence="3">
    <location>
        <begin position="129"/>
        <end position="152"/>
    </location>
</feature>
<dbReference type="HOGENOM" id="CLU_011615_3_0_6"/>
<evidence type="ECO:0000313" key="4">
    <source>
        <dbReference type="EMBL" id="EIJ42459.1"/>
    </source>
</evidence>
<dbReference type="PANTHER" id="PTHR44227:SF3">
    <property type="entry name" value="PROTEIN O-MANNOSYL-TRANSFERASE TMTC4"/>
    <property type="match status" value="1"/>
</dbReference>
<feature type="transmembrane region" description="Helical" evidence="3">
    <location>
        <begin position="158"/>
        <end position="177"/>
    </location>
</feature>
<evidence type="ECO:0000256" key="2">
    <source>
        <dbReference type="ARBA" id="ARBA00022803"/>
    </source>
</evidence>
<feature type="transmembrane region" description="Helical" evidence="3">
    <location>
        <begin position="345"/>
        <end position="364"/>
    </location>
</feature>
<dbReference type="Proteomes" id="UP000005744">
    <property type="component" value="Unassembled WGS sequence"/>
</dbReference>
<feature type="transmembrane region" description="Helical" evidence="3">
    <location>
        <begin position="237"/>
        <end position="255"/>
    </location>
</feature>
<feature type="transmembrane region" description="Helical" evidence="3">
    <location>
        <begin position="12"/>
        <end position="33"/>
    </location>
</feature>
<keyword evidence="5" id="KW-1185">Reference proteome</keyword>
<feature type="transmembrane region" description="Helical" evidence="3">
    <location>
        <begin position="208"/>
        <end position="225"/>
    </location>
</feature>
<proteinExistence type="predicted"/>
<feature type="transmembrane region" description="Helical" evidence="3">
    <location>
        <begin position="397"/>
        <end position="418"/>
    </location>
</feature>
<dbReference type="SUPFAM" id="SSF48452">
    <property type="entry name" value="TPR-like"/>
    <property type="match status" value="1"/>
</dbReference>
<dbReference type="InterPro" id="IPR052346">
    <property type="entry name" value="O-mannosyl-transferase_TMTC"/>
</dbReference>
<dbReference type="OrthoDB" id="8566379at2"/>
<evidence type="ECO:0000313" key="5">
    <source>
        <dbReference type="Proteomes" id="UP000005744"/>
    </source>
</evidence>
<reference evidence="4 5" key="1">
    <citation type="submission" date="2011-11" db="EMBL/GenBank/DDBJ databases">
        <title>Improved High-Quality Draft sequence of Beggiatoa alba B18lD.</title>
        <authorList>
            <consortium name="US DOE Joint Genome Institute"/>
            <person name="Lucas S."/>
            <person name="Han J."/>
            <person name="Lapidus A."/>
            <person name="Cheng J.-F."/>
            <person name="Goodwin L."/>
            <person name="Pitluck S."/>
            <person name="Peters L."/>
            <person name="Mikhailova N."/>
            <person name="Held B."/>
            <person name="Detter J.C."/>
            <person name="Han C."/>
            <person name="Tapia R."/>
            <person name="Land M."/>
            <person name="Hauser L."/>
            <person name="Kyrpides N."/>
            <person name="Ivanova N."/>
            <person name="Pagani I."/>
            <person name="Samuel K."/>
            <person name="Teske A."/>
            <person name="Mueller J."/>
            <person name="Woyke T."/>
        </authorList>
    </citation>
    <scope>NUCLEOTIDE SEQUENCE [LARGE SCALE GENOMIC DNA]</scope>
    <source>
        <strain evidence="4 5">B18LD</strain>
    </source>
</reference>
<keyword evidence="3" id="KW-0472">Membrane</keyword>
<dbReference type="Gene3D" id="1.25.40.10">
    <property type="entry name" value="Tetratricopeptide repeat domain"/>
    <property type="match status" value="1"/>
</dbReference>
<gene>
    <name evidence="4" type="ORF">BegalDRAFT_1579</name>
</gene>
<feature type="transmembrane region" description="Helical" evidence="3">
    <location>
        <begin position="370"/>
        <end position="390"/>
    </location>
</feature>
<dbReference type="InterPro" id="IPR011990">
    <property type="entry name" value="TPR-like_helical_dom_sf"/>
</dbReference>
<evidence type="ECO:0000256" key="3">
    <source>
        <dbReference type="SAM" id="Phobius"/>
    </source>
</evidence>
<keyword evidence="1" id="KW-0677">Repeat</keyword>
<keyword evidence="3" id="KW-1133">Transmembrane helix</keyword>
<dbReference type="EMBL" id="JH600070">
    <property type="protein sequence ID" value="EIJ42459.1"/>
    <property type="molecule type" value="Genomic_DNA"/>
</dbReference>
<feature type="transmembrane region" description="Helical" evidence="3">
    <location>
        <begin position="99"/>
        <end position="122"/>
    </location>
</feature>
<dbReference type="STRING" id="395493.BegalDRAFT_1579"/>
<organism evidence="4 5">
    <name type="scientific">Beggiatoa alba B18LD</name>
    <dbReference type="NCBI Taxonomy" id="395493"/>
    <lineage>
        <taxon>Bacteria</taxon>
        <taxon>Pseudomonadati</taxon>
        <taxon>Pseudomonadota</taxon>
        <taxon>Gammaproteobacteria</taxon>
        <taxon>Thiotrichales</taxon>
        <taxon>Thiotrichaceae</taxon>
        <taxon>Beggiatoa</taxon>
    </lineage>
</organism>
<feature type="transmembrane region" description="Helical" evidence="3">
    <location>
        <begin position="315"/>
        <end position="333"/>
    </location>
</feature>
<evidence type="ECO:0000256" key="1">
    <source>
        <dbReference type="ARBA" id="ARBA00022737"/>
    </source>
</evidence>
<dbReference type="PANTHER" id="PTHR44227">
    <property type="match status" value="1"/>
</dbReference>
<keyword evidence="2" id="KW-0802">TPR repeat</keyword>
<sequence>MKLLNHYSIAEFILGFLFFLLLISHVLLLLPYLGGMFILDDFSNLNALKDFSEDNFWLKFGQFVTEGGAGELGRPISLLSFALQYHAWSDIQAFKYVNLMIHVLNGSLVFWIFVLIAPLTALSPHQRHILIFLATAIWLFHPIQISTTLYVVQRMAQLSTLFILLGIVLYLKGRFLLAADKLKIGFFTVSGAVVICGILAVFSKENGVLLVFYLLVLEFTLLQSLKTPVYWQSWKFVFLYLPCALLIAYLLYSVGFSQKTHENYITLGFTVTERLLTQSRVLFDYLLQILLVNPEQFGLAHDDYVLSHSLLEPSITLFTTGVVLAFLIAGFWFRKTVIVFSFSVLWFFAGHLLESSVIPLMLYFEHRNYLPLVGVSFGLVYGCLWLYNYLKQSKMQGIIIFSGALWLSFAVYLCWVQATIWVNPLYQSNLWAEKHPDSRIAQSLKAFVYISLGFEAESEQVYREMLVRFPNATGPMLLLYGRRCFFQENLTDVEINALYDKVKTARADSASIAALNTIVNERMAGRCQAISVEAVEKTLQYLLENPQTGSYKRNLYVLQSLFYSHQSKFEQALQGIEQAIALKDDTPDYRFWRLAWLLSLNRQADTVQAFADIEKQFSFLQRLIYKDELDFWQREIAKIALSNPKNEQGQPTQ</sequence>
<evidence type="ECO:0008006" key="6">
    <source>
        <dbReference type="Google" id="ProtNLM"/>
    </source>
</evidence>
<keyword evidence="3" id="KW-0812">Transmembrane</keyword>
<name>I3CFR6_9GAMM</name>
<dbReference type="AlphaFoldDB" id="I3CFR6"/>